<dbReference type="EMBL" id="BOPG01000025">
    <property type="protein sequence ID" value="GIJ56618.1"/>
    <property type="molecule type" value="Genomic_DNA"/>
</dbReference>
<dbReference type="AlphaFoldDB" id="A0A8J3Z813"/>
<accession>A0A8J3Z813</accession>
<dbReference type="InterPro" id="IPR001034">
    <property type="entry name" value="DeoR_HTH"/>
</dbReference>
<proteinExistence type="predicted"/>
<protein>
    <submittedName>
        <fullName evidence="6">DeoR family transcriptional regulator</fullName>
    </submittedName>
</protein>
<dbReference type="PANTHER" id="PTHR34580:SF3">
    <property type="entry name" value="PROTEIN PAFB"/>
    <property type="match status" value="1"/>
</dbReference>
<dbReference type="InterPro" id="IPR051534">
    <property type="entry name" value="CBASS_pafABC_assoc_protein"/>
</dbReference>
<organism evidence="6 7">
    <name type="scientific">Virgisporangium aurantiacum</name>
    <dbReference type="NCBI Taxonomy" id="175570"/>
    <lineage>
        <taxon>Bacteria</taxon>
        <taxon>Bacillati</taxon>
        <taxon>Actinomycetota</taxon>
        <taxon>Actinomycetes</taxon>
        <taxon>Micromonosporales</taxon>
        <taxon>Micromonosporaceae</taxon>
        <taxon>Virgisporangium</taxon>
    </lineage>
</organism>
<dbReference type="InterPro" id="IPR057727">
    <property type="entry name" value="WCX_dom"/>
</dbReference>
<dbReference type="RefSeq" id="WP_203995323.1">
    <property type="nucleotide sequence ID" value="NZ_BOPG01000025.1"/>
</dbReference>
<dbReference type="PIRSF" id="PIRSF016838">
    <property type="entry name" value="PafC"/>
    <property type="match status" value="1"/>
</dbReference>
<evidence type="ECO:0000313" key="7">
    <source>
        <dbReference type="Proteomes" id="UP000612585"/>
    </source>
</evidence>
<evidence type="ECO:0000313" key="6">
    <source>
        <dbReference type="EMBL" id="GIJ56618.1"/>
    </source>
</evidence>
<dbReference type="Pfam" id="PF13280">
    <property type="entry name" value="WYL"/>
    <property type="match status" value="1"/>
</dbReference>
<dbReference type="InterPro" id="IPR028349">
    <property type="entry name" value="PafC-like"/>
</dbReference>
<dbReference type="Pfam" id="PF25583">
    <property type="entry name" value="WCX"/>
    <property type="match status" value="1"/>
</dbReference>
<name>A0A8J3Z813_9ACTN</name>
<dbReference type="InterPro" id="IPR013196">
    <property type="entry name" value="HTH_11"/>
</dbReference>
<dbReference type="GO" id="GO:0003677">
    <property type="term" value="F:DNA binding"/>
    <property type="evidence" value="ECO:0007669"/>
    <property type="project" value="UniProtKB-KW"/>
</dbReference>
<dbReference type="Pfam" id="PF08279">
    <property type="entry name" value="HTH_11"/>
    <property type="match status" value="1"/>
</dbReference>
<dbReference type="PROSITE" id="PS52050">
    <property type="entry name" value="WYL"/>
    <property type="match status" value="1"/>
</dbReference>
<evidence type="ECO:0000256" key="2">
    <source>
        <dbReference type="ARBA" id="ARBA00023125"/>
    </source>
</evidence>
<dbReference type="PANTHER" id="PTHR34580">
    <property type="match status" value="1"/>
</dbReference>
<dbReference type="PROSITE" id="PS51000">
    <property type="entry name" value="HTH_DEOR_2"/>
    <property type="match status" value="1"/>
</dbReference>
<feature type="domain" description="HTH deoR-type" evidence="5">
    <location>
        <begin position="4"/>
        <end position="63"/>
    </location>
</feature>
<reference evidence="6" key="1">
    <citation type="submission" date="2021-01" db="EMBL/GenBank/DDBJ databases">
        <title>Whole genome shotgun sequence of Virgisporangium aurantiacum NBRC 16421.</title>
        <authorList>
            <person name="Komaki H."/>
            <person name="Tamura T."/>
        </authorList>
    </citation>
    <scope>NUCLEOTIDE SEQUENCE</scope>
    <source>
        <strain evidence="6">NBRC 16421</strain>
    </source>
</reference>
<dbReference type="GO" id="GO:0003700">
    <property type="term" value="F:DNA-binding transcription factor activity"/>
    <property type="evidence" value="ECO:0007669"/>
    <property type="project" value="InterPro"/>
</dbReference>
<dbReference type="Gene3D" id="1.10.10.10">
    <property type="entry name" value="Winged helix-like DNA-binding domain superfamily/Winged helix DNA-binding domain"/>
    <property type="match status" value="1"/>
</dbReference>
<dbReference type="PROSITE" id="PS00894">
    <property type="entry name" value="HTH_DEOR_1"/>
    <property type="match status" value="1"/>
</dbReference>
<dbReference type="SUPFAM" id="SSF46785">
    <property type="entry name" value="Winged helix' DNA-binding domain"/>
    <property type="match status" value="1"/>
</dbReference>
<evidence type="ECO:0000259" key="5">
    <source>
        <dbReference type="PROSITE" id="PS51000"/>
    </source>
</evidence>
<dbReference type="InterPro" id="IPR026881">
    <property type="entry name" value="WYL_dom"/>
</dbReference>
<sequence>MPKTSARLLALLSLLQARRDWPGALLADRLGVSPRTVRRDVDRLRELGYPIAAVKGPDGGYRLGAGTQLPPLLFDDDQAVALAVALQTVASTGEGDGIGAAAARALATVRQVLPARLRRRVETLRVTAVAPPAPAVDPAVLATVAAAAHAHEVLRFDYGGSAGGSSGGSTGPPRRVEPHHVVTWGGRWYLVAWDPDRVDWRTFRVDRIRPWTPTGPRFVPRELPGGDIAAFVTGRFRGADGPGDWPCRGTVLLDRPAATVATFARDGIVEESGPGRCRLVLGSWSWPALAAEIGRFDADVEVVGPVELRDAFALLGRRFTAAAAAAEAAQRPPGHSAGHSAGRRAAQPGDHQRPRELAAGSSEPTSADHGSAPPSAPA</sequence>
<evidence type="ECO:0000256" key="4">
    <source>
        <dbReference type="SAM" id="MobiDB-lite"/>
    </source>
</evidence>
<keyword evidence="1" id="KW-0805">Transcription regulation</keyword>
<dbReference type="InterPro" id="IPR018356">
    <property type="entry name" value="Tscrpt_reg_HTH_DeoR_CS"/>
</dbReference>
<evidence type="ECO:0000256" key="1">
    <source>
        <dbReference type="ARBA" id="ARBA00023015"/>
    </source>
</evidence>
<keyword evidence="7" id="KW-1185">Reference proteome</keyword>
<dbReference type="Proteomes" id="UP000612585">
    <property type="component" value="Unassembled WGS sequence"/>
</dbReference>
<evidence type="ECO:0000256" key="3">
    <source>
        <dbReference type="ARBA" id="ARBA00023163"/>
    </source>
</evidence>
<dbReference type="InterPro" id="IPR036388">
    <property type="entry name" value="WH-like_DNA-bd_sf"/>
</dbReference>
<keyword evidence="3" id="KW-0804">Transcription</keyword>
<feature type="region of interest" description="Disordered" evidence="4">
    <location>
        <begin position="326"/>
        <end position="378"/>
    </location>
</feature>
<keyword evidence="2" id="KW-0238">DNA-binding</keyword>
<gene>
    <name evidence="6" type="ORF">Vau01_041340</name>
</gene>
<dbReference type="InterPro" id="IPR036390">
    <property type="entry name" value="WH_DNA-bd_sf"/>
</dbReference>
<comment type="caution">
    <text evidence="6">The sequence shown here is derived from an EMBL/GenBank/DDBJ whole genome shotgun (WGS) entry which is preliminary data.</text>
</comment>